<reference evidence="8" key="1">
    <citation type="submission" date="2018-05" db="EMBL/GenBank/DDBJ databases">
        <title>Draft genome of Mucuna pruriens seed.</title>
        <authorList>
            <person name="Nnadi N.E."/>
            <person name="Vos R."/>
            <person name="Hasami M.H."/>
            <person name="Devisetty U.K."/>
            <person name="Aguiy J.C."/>
        </authorList>
    </citation>
    <scope>NUCLEOTIDE SEQUENCE [LARGE SCALE GENOMIC DNA]</scope>
    <source>
        <strain evidence="8">JCA_2017</strain>
    </source>
</reference>
<feature type="non-terminal residue" evidence="8">
    <location>
        <position position="351"/>
    </location>
</feature>
<dbReference type="SUPFAM" id="SSF56672">
    <property type="entry name" value="DNA/RNA polymerases"/>
    <property type="match status" value="1"/>
</dbReference>
<dbReference type="Gene3D" id="3.10.20.370">
    <property type="match status" value="1"/>
</dbReference>
<evidence type="ECO:0000259" key="7">
    <source>
        <dbReference type="Pfam" id="PF17917"/>
    </source>
</evidence>
<dbReference type="CDD" id="cd09274">
    <property type="entry name" value="RNase_HI_RT_Ty3"/>
    <property type="match status" value="1"/>
</dbReference>
<keyword evidence="9" id="KW-1185">Reference proteome</keyword>
<dbReference type="Pfam" id="PF17917">
    <property type="entry name" value="RT_RNaseH"/>
    <property type="match status" value="1"/>
</dbReference>
<gene>
    <name evidence="8" type="primary">pol</name>
    <name evidence="8" type="ORF">CR513_08179</name>
</gene>
<organism evidence="8 9">
    <name type="scientific">Mucuna pruriens</name>
    <name type="common">Velvet bean</name>
    <name type="synonym">Dolichos pruriens</name>
    <dbReference type="NCBI Taxonomy" id="157652"/>
    <lineage>
        <taxon>Eukaryota</taxon>
        <taxon>Viridiplantae</taxon>
        <taxon>Streptophyta</taxon>
        <taxon>Embryophyta</taxon>
        <taxon>Tracheophyta</taxon>
        <taxon>Spermatophyta</taxon>
        <taxon>Magnoliopsida</taxon>
        <taxon>eudicotyledons</taxon>
        <taxon>Gunneridae</taxon>
        <taxon>Pentapetalae</taxon>
        <taxon>rosids</taxon>
        <taxon>fabids</taxon>
        <taxon>Fabales</taxon>
        <taxon>Fabaceae</taxon>
        <taxon>Papilionoideae</taxon>
        <taxon>50 kb inversion clade</taxon>
        <taxon>NPAAA clade</taxon>
        <taxon>indigoferoid/millettioid clade</taxon>
        <taxon>Phaseoleae</taxon>
        <taxon>Mucuna</taxon>
    </lineage>
</organism>
<comment type="caution">
    <text evidence="8">The sequence shown here is derived from an EMBL/GenBank/DDBJ whole genome shotgun (WGS) entry which is preliminary data.</text>
</comment>
<evidence type="ECO:0000256" key="2">
    <source>
        <dbReference type="ARBA" id="ARBA00022695"/>
    </source>
</evidence>
<dbReference type="AlphaFoldDB" id="A0A371HYA6"/>
<dbReference type="InterPro" id="IPR043502">
    <property type="entry name" value="DNA/RNA_pol_sf"/>
</dbReference>
<evidence type="ECO:0000256" key="6">
    <source>
        <dbReference type="ARBA" id="ARBA00022918"/>
    </source>
</evidence>
<dbReference type="PANTHER" id="PTHR34072">
    <property type="entry name" value="ENZYMATIC POLYPROTEIN-RELATED"/>
    <property type="match status" value="1"/>
</dbReference>
<dbReference type="InterPro" id="IPR041373">
    <property type="entry name" value="RT_RNaseH"/>
</dbReference>
<evidence type="ECO:0000256" key="3">
    <source>
        <dbReference type="ARBA" id="ARBA00022722"/>
    </source>
</evidence>
<dbReference type="PANTHER" id="PTHR34072:SF57">
    <property type="entry name" value="RNA-DIRECTED DNA POLYMERASE"/>
    <property type="match status" value="1"/>
</dbReference>
<evidence type="ECO:0000313" key="9">
    <source>
        <dbReference type="Proteomes" id="UP000257109"/>
    </source>
</evidence>
<protein>
    <submittedName>
        <fullName evidence="8">Retrovirus-related Pol polyprotein from transposon opus</fullName>
    </submittedName>
</protein>
<proteinExistence type="predicted"/>
<keyword evidence="2" id="KW-0548">Nucleotidyltransferase</keyword>
<dbReference type="EMBL" id="QJKJ01001419">
    <property type="protein sequence ID" value="RDY07674.1"/>
    <property type="molecule type" value="Genomic_DNA"/>
</dbReference>
<dbReference type="Gene3D" id="1.10.340.70">
    <property type="match status" value="1"/>
</dbReference>
<dbReference type="OrthoDB" id="4488294at2759"/>
<feature type="domain" description="Reverse transcriptase RNase H-like" evidence="7">
    <location>
        <begin position="100"/>
        <end position="199"/>
    </location>
</feature>
<keyword evidence="1" id="KW-0808">Transferase</keyword>
<evidence type="ECO:0000256" key="5">
    <source>
        <dbReference type="ARBA" id="ARBA00022801"/>
    </source>
</evidence>
<sequence length="351" mass="40493">MLIKLAMVTEGIILGHLVLTRGIEVDKAKIDVFSLPNPASVWEVRSFLGHARFYRFQHDRPATIQDADFVFNQPCVDAFQELKRRLMSMPILQAPNLKLFFELMCDASNFVLGAILGQQVGKRPHVLAYASQMMDATQVNYTTIEKELLAIVFALDKFRSYLLGSKIVVFSDHAALKYLLKKPNAKPRLIRWMLLLQEFNVEIRDKKGAKNDIVDHLSRLERKAELIPIQDKFLDEQISQMTHASPWYANICNYLVASTYPIGASKAVKERLESDAKYYIWDDLYLWRLCNDQVTRRCIMEFEIKLVLHFCHSATEGGHYGSMQTAGKVLDFGLYWPTIHRDVHKFVLAYE</sequence>
<dbReference type="GO" id="GO:0003964">
    <property type="term" value="F:RNA-directed DNA polymerase activity"/>
    <property type="evidence" value="ECO:0007669"/>
    <property type="project" value="UniProtKB-KW"/>
</dbReference>
<keyword evidence="4" id="KW-0255">Endonuclease</keyword>
<dbReference type="GO" id="GO:0016787">
    <property type="term" value="F:hydrolase activity"/>
    <property type="evidence" value="ECO:0007669"/>
    <property type="project" value="UniProtKB-KW"/>
</dbReference>
<name>A0A371HYA6_MUCPR</name>
<evidence type="ECO:0000256" key="4">
    <source>
        <dbReference type="ARBA" id="ARBA00022759"/>
    </source>
</evidence>
<keyword evidence="6" id="KW-0695">RNA-directed DNA polymerase</keyword>
<dbReference type="Proteomes" id="UP000257109">
    <property type="component" value="Unassembled WGS sequence"/>
</dbReference>
<dbReference type="FunFam" id="3.10.20.370:FF:000001">
    <property type="entry name" value="Retrovirus-related Pol polyprotein from transposon 17.6-like protein"/>
    <property type="match status" value="1"/>
</dbReference>
<evidence type="ECO:0000313" key="8">
    <source>
        <dbReference type="EMBL" id="RDY07674.1"/>
    </source>
</evidence>
<dbReference type="GO" id="GO:0004519">
    <property type="term" value="F:endonuclease activity"/>
    <property type="evidence" value="ECO:0007669"/>
    <property type="project" value="UniProtKB-KW"/>
</dbReference>
<accession>A0A371HYA6</accession>
<keyword evidence="5" id="KW-0378">Hydrolase</keyword>
<keyword evidence="3" id="KW-0540">Nuclease</keyword>
<evidence type="ECO:0000256" key="1">
    <source>
        <dbReference type="ARBA" id="ARBA00022679"/>
    </source>
</evidence>